<reference evidence="12 13" key="1">
    <citation type="journal article" date="2019" name="Mol. Ecol. Resour.">
        <title>Improving Illumina assemblies with Hi-C and long reads: an example with the North African dromedary.</title>
        <authorList>
            <person name="Elbers J.P."/>
            <person name="Rogers M.F."/>
            <person name="Perelman P.L."/>
            <person name="Proskuryakova A.A."/>
            <person name="Serdyukova N.A."/>
            <person name="Johnson W.E."/>
            <person name="Horin P."/>
            <person name="Corander J."/>
            <person name="Murphy D."/>
            <person name="Burger P.A."/>
        </authorList>
    </citation>
    <scope>NUCLEOTIDE SEQUENCE [LARGE SCALE GENOMIC DNA]</scope>
    <source>
        <strain evidence="12">Drom800</strain>
        <tissue evidence="12">Blood</tissue>
    </source>
</reference>
<dbReference type="AlphaFoldDB" id="A0A5N4D5D9"/>
<evidence type="ECO:0000256" key="8">
    <source>
        <dbReference type="RuleBase" id="RU310713"/>
    </source>
</evidence>
<dbReference type="PANTHER" id="PTHR23302:SF39">
    <property type="entry name" value="TRANSMEMBRANE CHANNEL-LIKE PROTEIN 8"/>
    <property type="match status" value="1"/>
</dbReference>
<feature type="region of interest" description="Disordered" evidence="9">
    <location>
        <begin position="656"/>
        <end position="693"/>
    </location>
</feature>
<evidence type="ECO:0000256" key="6">
    <source>
        <dbReference type="ARBA" id="ARBA00023136"/>
    </source>
</evidence>
<evidence type="ECO:0000256" key="9">
    <source>
        <dbReference type="SAM" id="MobiDB-lite"/>
    </source>
</evidence>
<comment type="subcellular location">
    <subcellularLocation>
        <location evidence="1 8">Membrane</location>
        <topology evidence="1 8">Multi-pass membrane protein</topology>
    </subcellularLocation>
</comment>
<comment type="caution">
    <text evidence="12">The sequence shown here is derived from an EMBL/GenBank/DDBJ whole genome shotgun (WGS) entry which is preliminary data.</text>
</comment>
<evidence type="ECO:0000259" key="11">
    <source>
        <dbReference type="Pfam" id="PF17736"/>
    </source>
</evidence>
<proteinExistence type="inferred from homology"/>
<evidence type="ECO:0000259" key="10">
    <source>
        <dbReference type="Pfam" id="PF07810"/>
    </source>
</evidence>
<evidence type="ECO:0000313" key="13">
    <source>
        <dbReference type="Proteomes" id="UP000299084"/>
    </source>
</evidence>
<evidence type="ECO:0000256" key="3">
    <source>
        <dbReference type="ARBA" id="ARBA00022692"/>
    </source>
</evidence>
<dbReference type="InterPro" id="IPR012496">
    <property type="entry name" value="TMC_dom"/>
</dbReference>
<dbReference type="STRING" id="9838.ENSCDRP00005030888"/>
<feature type="domain" description="TMC" evidence="10">
    <location>
        <begin position="423"/>
        <end position="533"/>
    </location>
</feature>
<feature type="transmembrane region" description="Helical" evidence="8">
    <location>
        <begin position="343"/>
        <end position="364"/>
    </location>
</feature>
<evidence type="ECO:0000256" key="1">
    <source>
        <dbReference type="ARBA" id="ARBA00004141"/>
    </source>
</evidence>
<dbReference type="Pfam" id="PF07810">
    <property type="entry name" value="TMC"/>
    <property type="match status" value="1"/>
</dbReference>
<feature type="transmembrane region" description="Helical" evidence="8">
    <location>
        <begin position="493"/>
        <end position="514"/>
    </location>
</feature>
<keyword evidence="7" id="KW-0325">Glycoprotein</keyword>
<feature type="transmembrane region" description="Helical" evidence="8">
    <location>
        <begin position="119"/>
        <end position="141"/>
    </location>
</feature>
<evidence type="ECO:0000313" key="12">
    <source>
        <dbReference type="EMBL" id="KAB1266280.1"/>
    </source>
</evidence>
<protein>
    <recommendedName>
        <fullName evidence="8">Transmembrane channel-like protein</fullName>
    </recommendedName>
</protein>
<keyword evidence="4" id="KW-0732">Signal</keyword>
<dbReference type="GO" id="GO:0008381">
    <property type="term" value="F:mechanosensitive monoatomic ion channel activity"/>
    <property type="evidence" value="ECO:0007669"/>
    <property type="project" value="TreeGrafter"/>
</dbReference>
<comment type="similarity">
    <text evidence="2 8">Belongs to the TMC family.</text>
</comment>
<keyword evidence="6 8" id="KW-0472">Membrane</keyword>
<dbReference type="Proteomes" id="UP000299084">
    <property type="component" value="Unassembled WGS sequence"/>
</dbReference>
<evidence type="ECO:0000256" key="2">
    <source>
        <dbReference type="ARBA" id="ARBA00006510"/>
    </source>
</evidence>
<gene>
    <name evidence="12" type="ORF">Cadr_000019877</name>
</gene>
<feature type="transmembrane region" description="Helical" evidence="8">
    <location>
        <begin position="301"/>
        <end position="323"/>
    </location>
</feature>
<feature type="transmembrane region" description="Helical" evidence="8">
    <location>
        <begin position="595"/>
        <end position="621"/>
    </location>
</feature>
<dbReference type="EMBL" id="JWIN03000016">
    <property type="protein sequence ID" value="KAB1266280.1"/>
    <property type="molecule type" value="Genomic_DNA"/>
</dbReference>
<feature type="domain" description="IL-40-like Ig" evidence="11">
    <location>
        <begin position="713"/>
        <end position="767"/>
    </location>
</feature>
<feature type="transmembrane region" description="Helical" evidence="8">
    <location>
        <begin position="208"/>
        <end position="226"/>
    </location>
</feature>
<evidence type="ECO:0000256" key="7">
    <source>
        <dbReference type="ARBA" id="ARBA00023180"/>
    </source>
</evidence>
<keyword evidence="3 8" id="KW-0812">Transmembrane</keyword>
<sequence>MLRQWSVQGEQAPGEPEPEHAGEELWEQEMKRLHSSQEPVRVLPYAMVDKRFIRQLREPEGVKTSCWQQWRRRQETAGRRLGEAAQRLARGCGLWEGALYEIGGLFGTGIQSYFTFLRFLLLLNLLTLLLTTSLVLLPLVWLHPPDPGPALNFTALQCPGDLQSQTGVPKFHNQLWNILTGRAFNNTYLFYGAYRARPESSLAYSVRLAYLLSPLACLLLCFCGVLQRMVKGLPQKLFLGQDYRSPLSAKVFSSWDFCIQGQDAATIKKHEISNEFKVELEEGRHFLLVRQQTRAQRAYRLLTYVRVNVLIGLLVAGAISAIFWATKYSQDNKEESLFLLLQYLPPGVIALVNFLGPLLFVFLVQLENYPPNMEVNLTLIWCVVLKLASLGMFSFSLGQTVLCVGRNRTSCESYGYNACDYQCWENSVGEELYKLSIFNFLLTVAVTFLVSLPRRLLVERFSGRFWAWLDREEFLVPKNVLDIVEGQTVTWMGLFYCPLLPLLNSVFIFLTFYMKKYTLLRNSRASLRRFRASSSTFFFQLVLILGLLLATVPLGYVVSSIRSSWDCGLFTNYSAPWQVVPELVALRLLPPGQRILHYLGSQAFSFPLLVLLSLVLTVCVSQSQANARAIRGLRKQLVWQVQEKWHLVDDLSRLLPEPGPGDSLRPESPLSRSDREPGAGYQASPPAAKKTHLGRERPMGVTVNHQQLCEARSGDIEVFKKVVTTSDPASFSIDIMLKSRPDWLTCFRQAASSWGTQAPSTRLQLYGS</sequence>
<evidence type="ECO:0000256" key="4">
    <source>
        <dbReference type="ARBA" id="ARBA00022729"/>
    </source>
</evidence>
<feature type="transmembrane region" description="Helical" evidence="8">
    <location>
        <begin position="535"/>
        <end position="556"/>
    </location>
</feature>
<keyword evidence="13" id="KW-1185">Reference proteome</keyword>
<dbReference type="Pfam" id="PF17736">
    <property type="entry name" value="Ig_C17orf99"/>
    <property type="match status" value="1"/>
</dbReference>
<dbReference type="InterPro" id="IPR038900">
    <property type="entry name" value="TMC"/>
</dbReference>
<name>A0A5N4D5D9_CAMDR</name>
<accession>A0A5N4D5D9</accession>
<organism evidence="12 13">
    <name type="scientific">Camelus dromedarius</name>
    <name type="common">Dromedary</name>
    <name type="synonym">Arabian camel</name>
    <dbReference type="NCBI Taxonomy" id="9838"/>
    <lineage>
        <taxon>Eukaryota</taxon>
        <taxon>Metazoa</taxon>
        <taxon>Chordata</taxon>
        <taxon>Craniata</taxon>
        <taxon>Vertebrata</taxon>
        <taxon>Euteleostomi</taxon>
        <taxon>Mammalia</taxon>
        <taxon>Eutheria</taxon>
        <taxon>Laurasiatheria</taxon>
        <taxon>Artiodactyla</taxon>
        <taxon>Tylopoda</taxon>
        <taxon>Camelidae</taxon>
        <taxon>Camelus</taxon>
    </lineage>
</organism>
<feature type="region of interest" description="Disordered" evidence="9">
    <location>
        <begin position="1"/>
        <end position="21"/>
    </location>
</feature>
<dbReference type="PANTHER" id="PTHR23302">
    <property type="entry name" value="TRANSMEMBRANE CHANNEL-RELATED"/>
    <property type="match status" value="1"/>
</dbReference>
<dbReference type="InterPro" id="IPR040878">
    <property type="entry name" value="IL-40-like_Ig"/>
</dbReference>
<evidence type="ECO:0000256" key="5">
    <source>
        <dbReference type="ARBA" id="ARBA00022989"/>
    </source>
</evidence>
<keyword evidence="5 8" id="KW-1133">Transmembrane helix</keyword>
<dbReference type="GO" id="GO:0005886">
    <property type="term" value="C:plasma membrane"/>
    <property type="evidence" value="ECO:0007669"/>
    <property type="project" value="InterPro"/>
</dbReference>